<dbReference type="GO" id="GO:0005524">
    <property type="term" value="F:ATP binding"/>
    <property type="evidence" value="ECO:0007669"/>
    <property type="project" value="InterPro"/>
</dbReference>
<reference evidence="2" key="1">
    <citation type="journal article" date="2020" name="Nature">
        <title>Giant virus diversity and host interactions through global metagenomics.</title>
        <authorList>
            <person name="Schulz F."/>
            <person name="Roux S."/>
            <person name="Paez-Espino D."/>
            <person name="Jungbluth S."/>
            <person name="Walsh D.A."/>
            <person name="Denef V.J."/>
            <person name="McMahon K.D."/>
            <person name="Konstantinidis K.T."/>
            <person name="Eloe-Fadrosh E.A."/>
            <person name="Kyrpides N.C."/>
            <person name="Woyke T."/>
        </authorList>
    </citation>
    <scope>NUCLEOTIDE SEQUENCE</scope>
    <source>
        <strain evidence="2">GVMAG-S-ERX555907-63</strain>
    </source>
</reference>
<organism evidence="2">
    <name type="scientific">viral metagenome</name>
    <dbReference type="NCBI Taxonomy" id="1070528"/>
    <lineage>
        <taxon>unclassified sequences</taxon>
        <taxon>metagenomes</taxon>
        <taxon>organismal metagenomes</taxon>
    </lineage>
</organism>
<dbReference type="PROSITE" id="PS50011">
    <property type="entry name" value="PROTEIN_KINASE_DOM"/>
    <property type="match status" value="1"/>
</dbReference>
<dbReference type="AlphaFoldDB" id="A0A6C0KZR3"/>
<dbReference type="GO" id="GO:0004672">
    <property type="term" value="F:protein kinase activity"/>
    <property type="evidence" value="ECO:0007669"/>
    <property type="project" value="InterPro"/>
</dbReference>
<sequence>MNKPNQGATSETFHINCVTDYSELKSIINSFEITGNLWNNIDSWLKEYTGIDRIFFKFIKHFDNYHVYKREKHIASILNRFSWFPTLLYNYDQKKLLIYKYCGIPLTKNNCPKDVIEQINKILNDLDSVNIQHNDIKKGELLVDKNGKIYLCDFGWGSINKQLDCGIGIWGHNKKKPCGQLSDKNVIKRLGIDKYI</sequence>
<dbReference type="Gene3D" id="1.10.510.10">
    <property type="entry name" value="Transferase(Phosphotransferase) domain 1"/>
    <property type="match status" value="1"/>
</dbReference>
<proteinExistence type="predicted"/>
<protein>
    <recommendedName>
        <fullName evidence="1">Protein kinase domain-containing protein</fullName>
    </recommendedName>
</protein>
<feature type="domain" description="Protein kinase" evidence="1">
    <location>
        <begin position="1"/>
        <end position="196"/>
    </location>
</feature>
<dbReference type="InterPro" id="IPR011009">
    <property type="entry name" value="Kinase-like_dom_sf"/>
</dbReference>
<dbReference type="InterPro" id="IPR000719">
    <property type="entry name" value="Prot_kinase_dom"/>
</dbReference>
<name>A0A6C0KZR3_9ZZZZ</name>
<evidence type="ECO:0000313" key="2">
    <source>
        <dbReference type="EMBL" id="QHU22773.1"/>
    </source>
</evidence>
<dbReference type="EMBL" id="MN741018">
    <property type="protein sequence ID" value="QHU22773.1"/>
    <property type="molecule type" value="Genomic_DNA"/>
</dbReference>
<accession>A0A6C0KZR3</accession>
<dbReference type="SUPFAM" id="SSF56112">
    <property type="entry name" value="Protein kinase-like (PK-like)"/>
    <property type="match status" value="1"/>
</dbReference>
<evidence type="ECO:0000259" key="1">
    <source>
        <dbReference type="PROSITE" id="PS50011"/>
    </source>
</evidence>